<proteinExistence type="predicted"/>
<dbReference type="SUPFAM" id="SSF52540">
    <property type="entry name" value="P-loop containing nucleoside triphosphate hydrolases"/>
    <property type="match status" value="1"/>
</dbReference>
<dbReference type="PANTHER" id="PTHR47959">
    <property type="entry name" value="ATP-DEPENDENT RNA HELICASE RHLE-RELATED"/>
    <property type="match status" value="1"/>
</dbReference>
<dbReference type="GO" id="GO:0003676">
    <property type="term" value="F:nucleic acid binding"/>
    <property type="evidence" value="ECO:0007669"/>
    <property type="project" value="InterPro"/>
</dbReference>
<evidence type="ECO:0000259" key="7">
    <source>
        <dbReference type="PROSITE" id="PS51194"/>
    </source>
</evidence>
<dbReference type="InterPro" id="IPR001650">
    <property type="entry name" value="Helicase_C-like"/>
</dbReference>
<dbReference type="InterPro" id="IPR050079">
    <property type="entry name" value="DEAD_box_RNA_helicase"/>
</dbReference>
<dbReference type="InterPro" id="IPR000629">
    <property type="entry name" value="RNA-helicase_DEAD-box_CS"/>
</dbReference>
<dbReference type="PANTHER" id="PTHR47959:SF13">
    <property type="entry name" value="ATP-DEPENDENT RNA HELICASE RHLE"/>
    <property type="match status" value="1"/>
</dbReference>
<reference evidence="9" key="1">
    <citation type="submission" date="2019-08" db="EMBL/GenBank/DDBJ databases">
        <authorList>
            <person name="Kucharzyk K."/>
            <person name="Murdoch R.W."/>
            <person name="Higgins S."/>
            <person name="Loffler F."/>
        </authorList>
    </citation>
    <scope>NUCLEOTIDE SEQUENCE</scope>
</reference>
<keyword evidence="5" id="KW-0067">ATP-binding</keyword>
<feature type="domain" description="Helicase C-terminal" evidence="7">
    <location>
        <begin position="218"/>
        <end position="378"/>
    </location>
</feature>
<dbReference type="AlphaFoldDB" id="A0A644V4Y0"/>
<dbReference type="SMART" id="SM00490">
    <property type="entry name" value="HELICc"/>
    <property type="match status" value="1"/>
</dbReference>
<evidence type="ECO:0000256" key="1">
    <source>
        <dbReference type="ARBA" id="ARBA00022490"/>
    </source>
</evidence>
<evidence type="ECO:0000256" key="2">
    <source>
        <dbReference type="ARBA" id="ARBA00022741"/>
    </source>
</evidence>
<dbReference type="FunFam" id="3.40.50.300:FF:000108">
    <property type="entry name" value="ATP-dependent RNA helicase RhlE"/>
    <property type="match status" value="1"/>
</dbReference>
<dbReference type="InterPro" id="IPR011545">
    <property type="entry name" value="DEAD/DEAH_box_helicase_dom"/>
</dbReference>
<protein>
    <submittedName>
        <fullName evidence="9">ATP-dependent RNA helicase RhlE</fullName>
        <ecNumber evidence="9">3.6.4.13</ecNumber>
    </submittedName>
</protein>
<keyword evidence="4 9" id="KW-0347">Helicase</keyword>
<dbReference type="EMBL" id="VSSQ01000221">
    <property type="protein sequence ID" value="MPL86398.1"/>
    <property type="molecule type" value="Genomic_DNA"/>
</dbReference>
<evidence type="ECO:0000259" key="8">
    <source>
        <dbReference type="PROSITE" id="PS51195"/>
    </source>
</evidence>
<dbReference type="CDD" id="cd18787">
    <property type="entry name" value="SF2_C_DEAD"/>
    <property type="match status" value="1"/>
</dbReference>
<keyword evidence="1" id="KW-0963">Cytoplasm</keyword>
<dbReference type="GO" id="GO:0005829">
    <property type="term" value="C:cytosol"/>
    <property type="evidence" value="ECO:0007669"/>
    <property type="project" value="TreeGrafter"/>
</dbReference>
<evidence type="ECO:0000259" key="6">
    <source>
        <dbReference type="PROSITE" id="PS51192"/>
    </source>
</evidence>
<comment type="caution">
    <text evidence="9">The sequence shown here is derived from an EMBL/GenBank/DDBJ whole genome shotgun (WGS) entry which is preliminary data.</text>
</comment>
<keyword evidence="2" id="KW-0547">Nucleotide-binding</keyword>
<dbReference type="EC" id="3.6.4.13" evidence="9"/>
<accession>A0A644V4Y0</accession>
<dbReference type="GO" id="GO:0016787">
    <property type="term" value="F:hydrolase activity"/>
    <property type="evidence" value="ECO:0007669"/>
    <property type="project" value="UniProtKB-KW"/>
</dbReference>
<dbReference type="PROSITE" id="PS00039">
    <property type="entry name" value="DEAD_ATP_HELICASE"/>
    <property type="match status" value="1"/>
</dbReference>
<dbReference type="InterPro" id="IPR044742">
    <property type="entry name" value="DEAD/DEAH_RhlB"/>
</dbReference>
<dbReference type="CDD" id="cd00268">
    <property type="entry name" value="DEADc"/>
    <property type="match status" value="1"/>
</dbReference>
<dbReference type="Gene3D" id="3.40.50.300">
    <property type="entry name" value="P-loop containing nucleotide triphosphate hydrolases"/>
    <property type="match status" value="2"/>
</dbReference>
<evidence type="ECO:0000256" key="3">
    <source>
        <dbReference type="ARBA" id="ARBA00022801"/>
    </source>
</evidence>
<sequence length="390" mass="43978">MTFDNLEIIEPLLRALNHEGYSTPTPIQQQAIPVILNNHDVLGCAQTGTGKTAAFSIPILQNIYKATTKGQRREVKALVLTPTRELAVQIDESFAAYGRYTDLRHTVIYGGVGQRTQTDALRRGVDILVATPGRLLDLMNQGYVDLRRVEFFVLDEADRMLDMGFIHDIRKIVSKIPQKRQTLLFSATMPDEIAHLAESILRDPVRIEVTPAASTVDTIEQYLYYADREHKMPLLVDLLKDQSKESVLIFSRTKHGADKIAKNLLREGIRSDAIHGNKSQTARQIALKKFKAKKIRVLIATDIASRGIDIDNLSHVINYDLPEDPESYVHRIGRTGRAGMTGIALSFCDTKERTLLKSIQKLIGKKLNILEHELAISEAVQKPERRSRRR</sequence>
<feature type="domain" description="DEAD-box RNA helicase Q" evidence="8">
    <location>
        <begin position="1"/>
        <end position="29"/>
    </location>
</feature>
<dbReference type="PROSITE" id="PS51195">
    <property type="entry name" value="Q_MOTIF"/>
    <property type="match status" value="1"/>
</dbReference>
<feature type="domain" description="Helicase ATP-binding" evidence="6">
    <location>
        <begin position="32"/>
        <end position="207"/>
    </location>
</feature>
<evidence type="ECO:0000256" key="4">
    <source>
        <dbReference type="ARBA" id="ARBA00022806"/>
    </source>
</evidence>
<dbReference type="Pfam" id="PF00270">
    <property type="entry name" value="DEAD"/>
    <property type="match status" value="1"/>
</dbReference>
<dbReference type="Pfam" id="PF00271">
    <property type="entry name" value="Helicase_C"/>
    <property type="match status" value="1"/>
</dbReference>
<dbReference type="GO" id="GO:0003724">
    <property type="term" value="F:RNA helicase activity"/>
    <property type="evidence" value="ECO:0007669"/>
    <property type="project" value="UniProtKB-EC"/>
</dbReference>
<evidence type="ECO:0000313" key="9">
    <source>
        <dbReference type="EMBL" id="MPL86398.1"/>
    </source>
</evidence>
<keyword evidence="3 9" id="KW-0378">Hydrolase</keyword>
<dbReference type="InterPro" id="IPR027417">
    <property type="entry name" value="P-loop_NTPase"/>
</dbReference>
<dbReference type="InterPro" id="IPR014001">
    <property type="entry name" value="Helicase_ATP-bd"/>
</dbReference>
<gene>
    <name evidence="9" type="primary">rhlE_10</name>
    <name evidence="9" type="ORF">SDC9_32378</name>
</gene>
<dbReference type="PROSITE" id="PS51194">
    <property type="entry name" value="HELICASE_CTER"/>
    <property type="match status" value="1"/>
</dbReference>
<dbReference type="SMART" id="SM00487">
    <property type="entry name" value="DEXDc"/>
    <property type="match status" value="1"/>
</dbReference>
<dbReference type="InterPro" id="IPR014014">
    <property type="entry name" value="RNA_helicase_DEAD_Q_motif"/>
</dbReference>
<dbReference type="PROSITE" id="PS51192">
    <property type="entry name" value="HELICASE_ATP_BIND_1"/>
    <property type="match status" value="1"/>
</dbReference>
<name>A0A644V4Y0_9ZZZZ</name>
<evidence type="ECO:0000256" key="5">
    <source>
        <dbReference type="ARBA" id="ARBA00022840"/>
    </source>
</evidence>
<dbReference type="GO" id="GO:0005524">
    <property type="term" value="F:ATP binding"/>
    <property type="evidence" value="ECO:0007669"/>
    <property type="project" value="UniProtKB-KW"/>
</dbReference>
<organism evidence="9">
    <name type="scientific">bioreactor metagenome</name>
    <dbReference type="NCBI Taxonomy" id="1076179"/>
    <lineage>
        <taxon>unclassified sequences</taxon>
        <taxon>metagenomes</taxon>
        <taxon>ecological metagenomes</taxon>
    </lineage>
</organism>